<comment type="caution">
    <text evidence="1">The sequence shown here is derived from an EMBL/GenBank/DDBJ whole genome shotgun (WGS) entry which is preliminary data.</text>
</comment>
<dbReference type="Proteomes" id="UP000634435">
    <property type="component" value="Unassembled WGS sequence"/>
</dbReference>
<proteinExistence type="predicted"/>
<dbReference type="RefSeq" id="WP_188942937.1">
    <property type="nucleotide sequence ID" value="NZ_BMPN01000003.1"/>
</dbReference>
<organism evidence="1 2">
    <name type="scientific">Virgibacillus kapii</name>
    <dbReference type="NCBI Taxonomy" id="1638645"/>
    <lineage>
        <taxon>Bacteria</taxon>
        <taxon>Bacillati</taxon>
        <taxon>Bacillota</taxon>
        <taxon>Bacilli</taxon>
        <taxon>Bacillales</taxon>
        <taxon>Bacillaceae</taxon>
        <taxon>Virgibacillus</taxon>
    </lineage>
</organism>
<keyword evidence="2" id="KW-1185">Reference proteome</keyword>
<dbReference type="EMBL" id="BMPN01000003">
    <property type="protein sequence ID" value="GGJ57338.1"/>
    <property type="molecule type" value="Genomic_DNA"/>
</dbReference>
<evidence type="ECO:0000313" key="1">
    <source>
        <dbReference type="EMBL" id="GGJ57338.1"/>
    </source>
</evidence>
<evidence type="ECO:0000313" key="2">
    <source>
        <dbReference type="Proteomes" id="UP000634435"/>
    </source>
</evidence>
<name>A0ABQ2DGL6_9BACI</name>
<protein>
    <submittedName>
        <fullName evidence="1">Uncharacterized protein</fullName>
    </submittedName>
</protein>
<accession>A0ABQ2DGL6</accession>
<reference evidence="2" key="1">
    <citation type="journal article" date="2019" name="Int. J. Syst. Evol. Microbiol.">
        <title>The Global Catalogue of Microorganisms (GCM) 10K type strain sequencing project: providing services to taxonomists for standard genome sequencing and annotation.</title>
        <authorList>
            <consortium name="The Broad Institute Genomics Platform"/>
            <consortium name="The Broad Institute Genome Sequencing Center for Infectious Disease"/>
            <person name="Wu L."/>
            <person name="Ma J."/>
        </authorList>
    </citation>
    <scope>NUCLEOTIDE SEQUENCE [LARGE SCALE GENOMIC DNA]</scope>
    <source>
        <strain evidence="2">JCM 30071</strain>
    </source>
</reference>
<sequence length="141" mass="16545">MNKKTNLTVIAYEKPLQEKMNYKYLIKSSGFQSYTAYKTDKGFQFFLESRNLQLKLVDEIYNENTGMTRIYNVIGEVQEESFWHIKDIPQEAIAYKDLSNGSIVACYYLHNINGATIYRPNPNAKEVYDPMPLDDTWNFNE</sequence>
<gene>
    <name evidence="1" type="ORF">GCM10007111_19390</name>
</gene>